<feature type="coiled-coil region" evidence="1">
    <location>
        <begin position="138"/>
        <end position="238"/>
    </location>
</feature>
<feature type="domain" description="KfrA N-terminal DNA-binding" evidence="3">
    <location>
        <begin position="52"/>
        <end position="174"/>
    </location>
</feature>
<dbReference type="Pfam" id="PF11740">
    <property type="entry name" value="KfrA_N"/>
    <property type="match status" value="1"/>
</dbReference>
<evidence type="ECO:0000313" key="4">
    <source>
        <dbReference type="EMBL" id="PPI82988.1"/>
    </source>
</evidence>
<evidence type="ECO:0000256" key="2">
    <source>
        <dbReference type="SAM" id="Phobius"/>
    </source>
</evidence>
<keyword evidence="1" id="KW-0175">Coiled coil</keyword>
<gene>
    <name evidence="4" type="ORF">KEHDKFFH_17020</name>
</gene>
<keyword evidence="5" id="KW-1185">Reference proteome</keyword>
<comment type="caution">
    <text evidence="4">The sequence shown here is derived from an EMBL/GenBank/DDBJ whole genome shotgun (WGS) entry which is preliminary data.</text>
</comment>
<keyword evidence="2" id="KW-0472">Membrane</keyword>
<dbReference type="AlphaFoldDB" id="A0A2S5Z6P3"/>
<evidence type="ECO:0000259" key="3">
    <source>
        <dbReference type="Pfam" id="PF11740"/>
    </source>
</evidence>
<evidence type="ECO:0000313" key="5">
    <source>
        <dbReference type="Proteomes" id="UP000239917"/>
    </source>
</evidence>
<proteinExistence type="predicted"/>
<sequence>MVNQSVGVLTNHGFSEVYFLTYLLSYFLIFWSILKKPAIEEVNAMRPADFSDEKIIEAGKRLQVQKGKVTGYGLRIELGGGDQNRLISVWRKFAEQETKEAVQDTELPPEIEELLDSAGQTLLSQLRSVTASIHQAATKNADRRVAEITRQLKELEEQTDAELKDAGIVIEKLESESGELQQELTKTEEKLASALEEAKKYEMKAFQLETQLNEMKGVEELIKRLEALEQRATTETVTPPQEAGH</sequence>
<protein>
    <recommendedName>
        <fullName evidence="3">KfrA N-terminal DNA-binding domain-containing protein</fullName>
    </recommendedName>
</protein>
<keyword evidence="2" id="KW-0812">Transmembrane</keyword>
<feature type="transmembrane region" description="Helical" evidence="2">
    <location>
        <begin position="17"/>
        <end position="34"/>
    </location>
</feature>
<keyword evidence="2" id="KW-1133">Transmembrane helix</keyword>
<accession>A0A2S5Z6P3</accession>
<organism evidence="4 5">
    <name type="scientific">Marinobacter maroccanus</name>
    <dbReference type="NCBI Taxonomy" id="2055143"/>
    <lineage>
        <taxon>Bacteria</taxon>
        <taxon>Pseudomonadati</taxon>
        <taxon>Pseudomonadota</taxon>
        <taxon>Gammaproteobacteria</taxon>
        <taxon>Pseudomonadales</taxon>
        <taxon>Marinobacteraceae</taxon>
        <taxon>Marinobacter</taxon>
    </lineage>
</organism>
<evidence type="ECO:0000256" key="1">
    <source>
        <dbReference type="SAM" id="Coils"/>
    </source>
</evidence>
<dbReference type="Proteomes" id="UP000239917">
    <property type="component" value="Unassembled WGS sequence"/>
</dbReference>
<dbReference type="InterPro" id="IPR021104">
    <property type="entry name" value="KfrA_DNA-bd_N"/>
</dbReference>
<reference evidence="4 5" key="1">
    <citation type="submission" date="2018-01" db="EMBL/GenBank/DDBJ databases">
        <title>Complete genome sequences of the type strains of Marinobacter flavimaris and Marinobacter maroccanus.</title>
        <authorList>
            <person name="Palau M."/>
            <person name="Boujida N."/>
            <person name="Manresa A."/>
            <person name="Minana-Galbis D."/>
        </authorList>
    </citation>
    <scope>NUCLEOTIDE SEQUENCE [LARGE SCALE GENOMIC DNA]</scope>
    <source>
        <strain evidence="4 5">N4</strain>
    </source>
</reference>
<dbReference type="EMBL" id="PSSX01000019">
    <property type="protein sequence ID" value="PPI82988.1"/>
    <property type="molecule type" value="Genomic_DNA"/>
</dbReference>
<name>A0A2S5Z6P3_9GAMM</name>